<keyword evidence="2" id="KW-1185">Reference proteome</keyword>
<comment type="caution">
    <text evidence="1">The sequence shown here is derived from an EMBL/GenBank/DDBJ whole genome shotgun (WGS) entry which is preliminary data.</text>
</comment>
<sequence>MLSRKFFRDGVRLESAAALATSGIAIEAANAAAVAPATALSFRDDASTRKDLLLLGFLVVVVEKADGTDLVMASPFG</sequence>
<accession>A0AAV0MQV2</accession>
<protein>
    <submittedName>
        <fullName evidence="1">Uncharacterized protein</fullName>
    </submittedName>
</protein>
<evidence type="ECO:0000313" key="1">
    <source>
        <dbReference type="EMBL" id="CAI0448361.1"/>
    </source>
</evidence>
<organism evidence="1 2">
    <name type="scientific">Linum tenue</name>
    <dbReference type="NCBI Taxonomy" id="586396"/>
    <lineage>
        <taxon>Eukaryota</taxon>
        <taxon>Viridiplantae</taxon>
        <taxon>Streptophyta</taxon>
        <taxon>Embryophyta</taxon>
        <taxon>Tracheophyta</taxon>
        <taxon>Spermatophyta</taxon>
        <taxon>Magnoliopsida</taxon>
        <taxon>eudicotyledons</taxon>
        <taxon>Gunneridae</taxon>
        <taxon>Pentapetalae</taxon>
        <taxon>rosids</taxon>
        <taxon>fabids</taxon>
        <taxon>Malpighiales</taxon>
        <taxon>Linaceae</taxon>
        <taxon>Linum</taxon>
    </lineage>
</organism>
<gene>
    <name evidence="1" type="ORF">LITE_LOCUS29760</name>
</gene>
<dbReference type="Proteomes" id="UP001154282">
    <property type="component" value="Unassembled WGS sequence"/>
</dbReference>
<dbReference type="EMBL" id="CAMGYJ010000007">
    <property type="protein sequence ID" value="CAI0448361.1"/>
    <property type="molecule type" value="Genomic_DNA"/>
</dbReference>
<name>A0AAV0MQV2_9ROSI</name>
<evidence type="ECO:0000313" key="2">
    <source>
        <dbReference type="Proteomes" id="UP001154282"/>
    </source>
</evidence>
<reference evidence="1" key="1">
    <citation type="submission" date="2022-08" db="EMBL/GenBank/DDBJ databases">
        <authorList>
            <person name="Gutierrez-Valencia J."/>
        </authorList>
    </citation>
    <scope>NUCLEOTIDE SEQUENCE</scope>
</reference>
<proteinExistence type="predicted"/>
<dbReference type="AlphaFoldDB" id="A0AAV0MQV2"/>